<keyword evidence="7" id="KW-1185">Reference proteome</keyword>
<dbReference type="EMBL" id="AP027266">
    <property type="protein sequence ID" value="BDW85501.1"/>
    <property type="molecule type" value="Genomic_DNA"/>
</dbReference>
<evidence type="ECO:0000313" key="7">
    <source>
        <dbReference type="Proteomes" id="UP001337723"/>
    </source>
</evidence>
<dbReference type="InterPro" id="IPR050109">
    <property type="entry name" value="HTH-type_TetR-like_transc_reg"/>
</dbReference>
<reference evidence="6 7" key="1">
    <citation type="submission" date="2023-01" db="EMBL/GenBank/DDBJ databases">
        <title>Complete genome sequence of Roseicyclus marinus strain Dej080120_10.</title>
        <authorList>
            <person name="Ueki S."/>
            <person name="Maruyama F."/>
        </authorList>
    </citation>
    <scope>NUCLEOTIDE SEQUENCE [LARGE SCALE GENOMIC DNA]</scope>
    <source>
        <strain evidence="6 7">Dej080120_10</strain>
    </source>
</reference>
<dbReference type="PANTHER" id="PTHR30055">
    <property type="entry name" value="HTH-TYPE TRANSCRIPTIONAL REGULATOR RUTR"/>
    <property type="match status" value="1"/>
</dbReference>
<protein>
    <recommendedName>
        <fullName evidence="5">HTH tetR-type domain-containing protein</fullName>
    </recommendedName>
</protein>
<name>A0AA48KMV0_9RHOB</name>
<gene>
    <name evidence="6" type="ORF">MACH21_16780</name>
</gene>
<feature type="domain" description="HTH tetR-type" evidence="5">
    <location>
        <begin position="24"/>
        <end position="84"/>
    </location>
</feature>
<evidence type="ECO:0000256" key="2">
    <source>
        <dbReference type="ARBA" id="ARBA00023125"/>
    </source>
</evidence>
<keyword evidence="1" id="KW-0805">Transcription regulation</keyword>
<dbReference type="SUPFAM" id="SSF48498">
    <property type="entry name" value="Tetracyclin repressor-like, C-terminal domain"/>
    <property type="match status" value="1"/>
</dbReference>
<keyword evidence="3" id="KW-0804">Transcription</keyword>
<dbReference type="GO" id="GO:0003700">
    <property type="term" value="F:DNA-binding transcription factor activity"/>
    <property type="evidence" value="ECO:0007669"/>
    <property type="project" value="TreeGrafter"/>
</dbReference>
<evidence type="ECO:0000256" key="3">
    <source>
        <dbReference type="ARBA" id="ARBA00023163"/>
    </source>
</evidence>
<keyword evidence="2 4" id="KW-0238">DNA-binding</keyword>
<dbReference type="InterPro" id="IPR036271">
    <property type="entry name" value="Tet_transcr_reg_TetR-rel_C_sf"/>
</dbReference>
<proteinExistence type="predicted"/>
<dbReference type="AlphaFoldDB" id="A0AA48KMV0"/>
<evidence type="ECO:0000259" key="5">
    <source>
        <dbReference type="PROSITE" id="PS50977"/>
    </source>
</evidence>
<accession>A0AA48KMV0</accession>
<dbReference type="GO" id="GO:0000976">
    <property type="term" value="F:transcription cis-regulatory region binding"/>
    <property type="evidence" value="ECO:0007669"/>
    <property type="project" value="TreeGrafter"/>
</dbReference>
<sequence length="213" mass="22795">MSQAPGIPFPDWLAQGRDALPKGERTRRDLMIAGAELLASQPLEALTVAATCARTGVAHGTFYIHFPNRNALAGAVLQAFVDYLQDLMRAAARGAPDPVRATTAAYMHLFAENAGLMRCLLTGGDALPAAQAAFQRLNHDWAATVAAAARRRHGSAARPEPDLMRRALALGGMVDQYLTALHVTGDPQIIALSQDPDTLLDLFTDLWTKGMAP</sequence>
<feature type="DNA-binding region" description="H-T-H motif" evidence="4">
    <location>
        <begin position="47"/>
        <end position="66"/>
    </location>
</feature>
<dbReference type="InterPro" id="IPR001647">
    <property type="entry name" value="HTH_TetR"/>
</dbReference>
<dbReference type="RefSeq" id="WP_338271318.1">
    <property type="nucleotide sequence ID" value="NZ_AP027266.1"/>
</dbReference>
<evidence type="ECO:0000256" key="1">
    <source>
        <dbReference type="ARBA" id="ARBA00023015"/>
    </source>
</evidence>
<dbReference type="Proteomes" id="UP001337723">
    <property type="component" value="Chromosome"/>
</dbReference>
<dbReference type="PANTHER" id="PTHR30055:SF234">
    <property type="entry name" value="HTH-TYPE TRANSCRIPTIONAL REGULATOR BETI"/>
    <property type="match status" value="1"/>
</dbReference>
<evidence type="ECO:0000256" key="4">
    <source>
        <dbReference type="PROSITE-ProRule" id="PRU00335"/>
    </source>
</evidence>
<dbReference type="InterPro" id="IPR009057">
    <property type="entry name" value="Homeodomain-like_sf"/>
</dbReference>
<dbReference type="PROSITE" id="PS50977">
    <property type="entry name" value="HTH_TETR_2"/>
    <property type="match status" value="1"/>
</dbReference>
<dbReference type="Gene3D" id="1.10.10.60">
    <property type="entry name" value="Homeodomain-like"/>
    <property type="match status" value="1"/>
</dbReference>
<evidence type="ECO:0000313" key="6">
    <source>
        <dbReference type="EMBL" id="BDW85501.1"/>
    </source>
</evidence>
<organism evidence="6 7">
    <name type="scientific">Roseicyclus marinus</name>
    <dbReference type="NCBI Taxonomy" id="2161673"/>
    <lineage>
        <taxon>Bacteria</taxon>
        <taxon>Pseudomonadati</taxon>
        <taxon>Pseudomonadota</taxon>
        <taxon>Alphaproteobacteria</taxon>
        <taxon>Rhodobacterales</taxon>
        <taxon>Roseobacteraceae</taxon>
        <taxon>Roseicyclus</taxon>
    </lineage>
</organism>
<dbReference type="SUPFAM" id="SSF46689">
    <property type="entry name" value="Homeodomain-like"/>
    <property type="match status" value="1"/>
</dbReference>
<dbReference type="KEGG" id="rmai:MACH21_16780"/>
<dbReference type="Pfam" id="PF00440">
    <property type="entry name" value="TetR_N"/>
    <property type="match status" value="1"/>
</dbReference>
<dbReference type="Gene3D" id="1.10.357.10">
    <property type="entry name" value="Tetracycline Repressor, domain 2"/>
    <property type="match status" value="1"/>
</dbReference>